<dbReference type="InterPro" id="IPR041973">
    <property type="entry name" value="KOW_Spt5_1"/>
</dbReference>
<proteinExistence type="predicted"/>
<evidence type="ECO:0000259" key="4">
    <source>
        <dbReference type="Pfam" id="PF23042"/>
    </source>
</evidence>
<protein>
    <submittedName>
        <fullName evidence="5">Protein RNA-directed DNA methylation 3</fullName>
    </submittedName>
</protein>
<reference evidence="5" key="1">
    <citation type="submission" date="2015-12" db="EMBL/GenBank/DDBJ databases">
        <title>Update maize B73 reference genome by single molecule sequencing technologies.</title>
        <authorList>
            <consortium name="Maize Genome Sequencing Project"/>
            <person name="Ware D."/>
        </authorList>
    </citation>
    <scope>NUCLEOTIDE SEQUENCE</scope>
    <source>
        <tissue evidence="5">Seedling</tissue>
    </source>
</reference>
<dbReference type="InterPro" id="IPR005100">
    <property type="entry name" value="NGN-domain"/>
</dbReference>
<dbReference type="GO" id="GO:0006357">
    <property type="term" value="P:regulation of transcription by RNA polymerase II"/>
    <property type="evidence" value="ECO:0007669"/>
    <property type="project" value="InterPro"/>
</dbReference>
<dbReference type="Pfam" id="PF23042">
    <property type="entry name" value="KOW1_SPT5"/>
    <property type="match status" value="1"/>
</dbReference>
<dbReference type="Pfam" id="PF11942">
    <property type="entry name" value="Spt5_N"/>
    <property type="match status" value="1"/>
</dbReference>
<dbReference type="CDD" id="cd06081">
    <property type="entry name" value="KOW_Spt5_1"/>
    <property type="match status" value="1"/>
</dbReference>
<gene>
    <name evidence="5" type="ORF">ZEAMMB73_Zm00001d038644</name>
</gene>
<feature type="compositionally biased region" description="Polar residues" evidence="1">
    <location>
        <begin position="478"/>
        <end position="505"/>
    </location>
</feature>
<name>A0A1D6M7N8_MAIZE</name>
<dbReference type="AlphaFoldDB" id="A0A1D6M7N8"/>
<dbReference type="InterPro" id="IPR039659">
    <property type="entry name" value="SPT5"/>
</dbReference>
<feature type="non-terminal residue" evidence="5">
    <location>
        <position position="580"/>
    </location>
</feature>
<dbReference type="InterPro" id="IPR036735">
    <property type="entry name" value="NGN_dom_sf"/>
</dbReference>
<dbReference type="PANTHER" id="PTHR11125">
    <property type="entry name" value="SUPPRESSOR OF TY 5"/>
    <property type="match status" value="1"/>
</dbReference>
<feature type="compositionally biased region" description="Polar residues" evidence="1">
    <location>
        <begin position="518"/>
        <end position="529"/>
    </location>
</feature>
<dbReference type="GO" id="GO:0006354">
    <property type="term" value="P:DNA-templated transcription elongation"/>
    <property type="evidence" value="ECO:0007669"/>
    <property type="project" value="InterPro"/>
</dbReference>
<dbReference type="InterPro" id="IPR022581">
    <property type="entry name" value="Spt5_N"/>
</dbReference>
<dbReference type="GO" id="GO:0032784">
    <property type="term" value="P:regulation of DNA-templated transcription elongation"/>
    <property type="evidence" value="ECO:0007669"/>
    <property type="project" value="InterPro"/>
</dbReference>
<feature type="domain" description="NGN" evidence="2">
    <location>
        <begin position="160"/>
        <end position="243"/>
    </location>
</feature>
<feature type="compositionally biased region" description="Basic and acidic residues" evidence="1">
    <location>
        <begin position="404"/>
        <end position="428"/>
    </location>
</feature>
<dbReference type="Pfam" id="PF03439">
    <property type="entry name" value="Spt5-NGN"/>
    <property type="match status" value="1"/>
</dbReference>
<dbReference type="Gene3D" id="3.30.70.940">
    <property type="entry name" value="NusG, N-terminal domain"/>
    <property type="match status" value="1"/>
</dbReference>
<evidence type="ECO:0000313" key="5">
    <source>
        <dbReference type="EMBL" id="AQK87061.1"/>
    </source>
</evidence>
<evidence type="ECO:0000259" key="3">
    <source>
        <dbReference type="Pfam" id="PF11942"/>
    </source>
</evidence>
<feature type="region of interest" description="Disordered" evidence="1">
    <location>
        <begin position="1"/>
        <end position="103"/>
    </location>
</feature>
<feature type="compositionally biased region" description="Gly residues" evidence="1">
    <location>
        <begin position="434"/>
        <end position="454"/>
    </location>
</feature>
<dbReference type="CDD" id="cd09888">
    <property type="entry name" value="NGN_Euk"/>
    <property type="match status" value="1"/>
</dbReference>
<feature type="domain" description="Spt5 transcription elongation factor N-terminal" evidence="3">
    <location>
        <begin position="57"/>
        <end position="138"/>
    </location>
</feature>
<dbReference type="InterPro" id="IPR039385">
    <property type="entry name" value="NGN_Euk"/>
</dbReference>
<sequence>MAVKGKGKQVAPESPGPGGGGASGAGGKRRKASGDTGEGPSSSSAAKRRRRAGVLQFVDDVAGVDDDNEDEDEDELESEDDPDDGFFTGGEHAEKLSHKRTERSHPLPFLVKEEELSGDELEEFIKNRYSNRVKYAADRSYSREDDDIFPMDCALKEPTIWRVKCMVGRERQMAFCFMQKFVDLRKIGTKVPIITAFALDHIRGFVFVEAEKAGYVTEACKGFCSVYTSRITSVPATEVPSLLSSRTKPFEISRGTWIRMKNGNYKGDLAQVVNMDSGRKKVMIKIIPRVDLHAISKKFGGAVSLKEAAVPAPRLISSQELEFFRPHIEIKRDRQTGEVFEVLDGLMFKDGFLYKKVALSSLIYWGIQPTETELLKFSSSPSNRASADDLDWLSGMYGSKKRNLPAERDMKRGFDGGRGRGRFGRGDRNQGNNLGSGDGGSWGSGRGNGGGRGGYRNWNDNNERRPFGQGGGWSQSSDWNANKGSGEGNQAFSKSKPSWDAQNASGGDDQAGKKSDTDNSWSQNRSSPSILGRSQRRSWQGRFRFLGKERRGWLELVVGRISQREAFVGWWGRSSSQEGG</sequence>
<feature type="compositionally biased region" description="Gly residues" evidence="1">
    <location>
        <begin position="16"/>
        <end position="26"/>
    </location>
</feature>
<dbReference type="PANTHER" id="PTHR11125:SF8">
    <property type="entry name" value="PROTEIN RNA-DIRECTED DNA METHYLATION 3"/>
    <property type="match status" value="1"/>
</dbReference>
<organism evidence="5">
    <name type="scientific">Zea mays</name>
    <name type="common">Maize</name>
    <dbReference type="NCBI Taxonomy" id="4577"/>
    <lineage>
        <taxon>Eukaryota</taxon>
        <taxon>Viridiplantae</taxon>
        <taxon>Streptophyta</taxon>
        <taxon>Embryophyta</taxon>
        <taxon>Tracheophyta</taxon>
        <taxon>Spermatophyta</taxon>
        <taxon>Magnoliopsida</taxon>
        <taxon>Liliopsida</taxon>
        <taxon>Poales</taxon>
        <taxon>Poaceae</taxon>
        <taxon>PACMAD clade</taxon>
        <taxon>Panicoideae</taxon>
        <taxon>Andropogonodae</taxon>
        <taxon>Andropogoneae</taxon>
        <taxon>Tripsacinae</taxon>
        <taxon>Zea</taxon>
    </lineage>
</organism>
<feature type="compositionally biased region" description="Acidic residues" evidence="1">
    <location>
        <begin position="62"/>
        <end position="84"/>
    </location>
</feature>
<dbReference type="FunFam" id="3.30.70.940:FF:000010">
    <property type="entry name" value="Protein RNA-directed DNA methylation 3"/>
    <property type="match status" value="1"/>
</dbReference>
<accession>A0A1D6M7N8</accession>
<feature type="region of interest" description="Disordered" evidence="1">
    <location>
        <begin position="404"/>
        <end position="534"/>
    </location>
</feature>
<feature type="domain" description="Spt5 KOW" evidence="4">
    <location>
        <begin position="251"/>
        <end position="377"/>
    </location>
</feature>
<dbReference type="EMBL" id="CM000782">
    <property type="protein sequence ID" value="AQK87061.1"/>
    <property type="molecule type" value="Genomic_DNA"/>
</dbReference>
<evidence type="ECO:0000256" key="1">
    <source>
        <dbReference type="SAM" id="MobiDB-lite"/>
    </source>
</evidence>
<evidence type="ECO:0000259" key="2">
    <source>
        <dbReference type="Pfam" id="PF03439"/>
    </source>
</evidence>